<dbReference type="EMBL" id="FOMW01000005">
    <property type="protein sequence ID" value="SFE20360.1"/>
    <property type="molecule type" value="Genomic_DNA"/>
</dbReference>
<reference evidence="1 2" key="1">
    <citation type="submission" date="2016-10" db="EMBL/GenBank/DDBJ databases">
        <authorList>
            <person name="de Groot N.N."/>
        </authorList>
    </citation>
    <scope>NUCLEOTIDE SEQUENCE [LARGE SCALE GENOMIC DNA]</scope>
    <source>
        <strain evidence="1 2">DSM 11443</strain>
    </source>
</reference>
<proteinExistence type="predicted"/>
<sequence length="311" mass="35111">MVAVTNHTSLEIVHVDDWPVTEEPLAGTRDKNTVIAPDGTHFVFKEPKELRPAQIWSEMVASFIAGDLLDWPVQTSAIASRAGRVGTLHRYIYDPSRESMIFGYQFCVECDPEFDFDKGTRHTVRLIERIYEQGIGVSEELYYAFWGQALAFDTLISNIDRHAENWAVIQSSDQVKMAALYDNGSSLGCGIEAKGLTKWFNAGGGLIAEKVDNFSRSGRHHLRVEEPAKKGGLFNEVNAYFLNRGQNQTSSFQQCADLDLGPVENFLDDLCNIVELPKNYLMTTQRAQHILSVLHCGRDRVRRLLRQERIG</sequence>
<evidence type="ECO:0000313" key="2">
    <source>
        <dbReference type="Proteomes" id="UP000198977"/>
    </source>
</evidence>
<gene>
    <name evidence="1" type="ORF">SAMN04488523_105304</name>
</gene>
<dbReference type="STRING" id="74348.SAMN04488523_105304"/>
<dbReference type="RefSeq" id="WP_143092436.1">
    <property type="nucleotide sequence ID" value="NZ_FOMW01000005.1"/>
</dbReference>
<protein>
    <recommendedName>
        <fullName evidence="3">HipA-like C-terminal domain-containing protein</fullName>
    </recommendedName>
</protein>
<accession>A0A1I1YQX4</accession>
<dbReference type="AlphaFoldDB" id="A0A1I1YQX4"/>
<organism evidence="1 2">
    <name type="scientific">Sulfitobacter brevis</name>
    <dbReference type="NCBI Taxonomy" id="74348"/>
    <lineage>
        <taxon>Bacteria</taxon>
        <taxon>Pseudomonadati</taxon>
        <taxon>Pseudomonadota</taxon>
        <taxon>Alphaproteobacteria</taxon>
        <taxon>Rhodobacterales</taxon>
        <taxon>Roseobacteraceae</taxon>
        <taxon>Sulfitobacter</taxon>
    </lineage>
</organism>
<name>A0A1I1YQX4_9RHOB</name>
<dbReference type="Proteomes" id="UP000198977">
    <property type="component" value="Unassembled WGS sequence"/>
</dbReference>
<evidence type="ECO:0008006" key="3">
    <source>
        <dbReference type="Google" id="ProtNLM"/>
    </source>
</evidence>
<evidence type="ECO:0000313" key="1">
    <source>
        <dbReference type="EMBL" id="SFE20360.1"/>
    </source>
</evidence>
<dbReference type="OrthoDB" id="9805913at2"/>
<dbReference type="Gene3D" id="1.10.1070.20">
    <property type="match status" value="1"/>
</dbReference>
<keyword evidence="2" id="KW-1185">Reference proteome</keyword>